<keyword evidence="2" id="KW-1185">Reference proteome</keyword>
<comment type="caution">
    <text evidence="1">The sequence shown here is derived from an EMBL/GenBank/DDBJ whole genome shotgun (WGS) entry which is preliminary data.</text>
</comment>
<accession>A0ABS0I4Z0</accession>
<organism evidence="1 2">
    <name type="scientific">Hymenobacter ruricola</name>
    <dbReference type="NCBI Taxonomy" id="2791023"/>
    <lineage>
        <taxon>Bacteria</taxon>
        <taxon>Pseudomonadati</taxon>
        <taxon>Bacteroidota</taxon>
        <taxon>Cytophagia</taxon>
        <taxon>Cytophagales</taxon>
        <taxon>Hymenobacteraceae</taxon>
        <taxon>Hymenobacter</taxon>
    </lineage>
</organism>
<sequence length="103" mass="10925">MAFDGSEGTAISDSQAAELTAAYREANPGQIISCFFGRTILQNLLNQGGKGLRFYYGLNGGTPHLVVVGADENENDQLGEGFLIADDGMLGPPRSGRQNFLNS</sequence>
<evidence type="ECO:0000313" key="2">
    <source>
        <dbReference type="Proteomes" id="UP000618931"/>
    </source>
</evidence>
<evidence type="ECO:0000313" key="1">
    <source>
        <dbReference type="EMBL" id="MBF9222015.1"/>
    </source>
</evidence>
<dbReference type="EMBL" id="JADQDM010000006">
    <property type="protein sequence ID" value="MBF9222015.1"/>
    <property type="molecule type" value="Genomic_DNA"/>
</dbReference>
<proteinExistence type="predicted"/>
<dbReference type="Proteomes" id="UP000618931">
    <property type="component" value="Unassembled WGS sequence"/>
</dbReference>
<reference evidence="1 2" key="1">
    <citation type="submission" date="2020-11" db="EMBL/GenBank/DDBJ databases">
        <authorList>
            <person name="Kim M.K."/>
        </authorList>
    </citation>
    <scope>NUCLEOTIDE SEQUENCE [LARGE SCALE GENOMIC DNA]</scope>
    <source>
        <strain evidence="1 2">BT662</strain>
    </source>
</reference>
<gene>
    <name evidence="1" type="ORF">I2H31_12970</name>
</gene>
<protein>
    <submittedName>
        <fullName evidence="1">Uncharacterized protein</fullName>
    </submittedName>
</protein>
<dbReference type="RefSeq" id="WP_196293473.1">
    <property type="nucleotide sequence ID" value="NZ_JADQDM010000006.1"/>
</dbReference>
<name>A0ABS0I4Z0_9BACT</name>